<feature type="transmembrane region" description="Helical" evidence="1">
    <location>
        <begin position="50"/>
        <end position="70"/>
    </location>
</feature>
<sequence length="191" mass="21055">MTANHTESNAAGTRGPAFDQPYPNISFKEAYVRMFKKWRVFSGRASLAEYWWSVLYIWMVNAIFLVMYFFYESFEYALVGWLIVVIIPKLALTVRRLHDADMPGWWAALPWVAGLTGGWLTASPVAKVIIALGITDPVQFAGTAFKGAIQQIGGGSTAVVIIGILLMVVAVAGQIALGLRLSKPEGARWDK</sequence>
<dbReference type="Pfam" id="PF05656">
    <property type="entry name" value="DUF805"/>
    <property type="match status" value="1"/>
</dbReference>
<name>A0A087BHT0_9BIFI</name>
<keyword evidence="3" id="KW-1185">Reference proteome</keyword>
<evidence type="ECO:0000313" key="3">
    <source>
        <dbReference type="Proteomes" id="UP000029060"/>
    </source>
</evidence>
<dbReference type="RefSeq" id="WP_033523054.1">
    <property type="nucleotide sequence ID" value="NZ_CADAXU010000003.1"/>
</dbReference>
<accession>A0A087BHT0</accession>
<keyword evidence="1" id="KW-0812">Transmembrane</keyword>
<protein>
    <submittedName>
        <fullName evidence="2">Membrane protein</fullName>
    </submittedName>
</protein>
<dbReference type="EMBL" id="JGZC01000005">
    <property type="protein sequence ID" value="KFI70580.1"/>
    <property type="molecule type" value="Genomic_DNA"/>
</dbReference>
<proteinExistence type="predicted"/>
<keyword evidence="1" id="KW-1133">Transmembrane helix</keyword>
<dbReference type="AlphaFoldDB" id="A0A087BHT0"/>
<feature type="transmembrane region" description="Helical" evidence="1">
    <location>
        <begin position="106"/>
        <end position="134"/>
    </location>
</feature>
<dbReference type="GO" id="GO:0016020">
    <property type="term" value="C:membrane"/>
    <property type="evidence" value="ECO:0007669"/>
    <property type="project" value="InterPro"/>
</dbReference>
<evidence type="ECO:0000313" key="2">
    <source>
        <dbReference type="EMBL" id="KFI70580.1"/>
    </source>
</evidence>
<organism evidence="2 3">
    <name type="scientific">Bifidobacterium merycicum</name>
    <dbReference type="NCBI Taxonomy" id="78345"/>
    <lineage>
        <taxon>Bacteria</taxon>
        <taxon>Bacillati</taxon>
        <taxon>Actinomycetota</taxon>
        <taxon>Actinomycetes</taxon>
        <taxon>Bifidobacteriales</taxon>
        <taxon>Bifidobacteriaceae</taxon>
        <taxon>Bifidobacterium</taxon>
    </lineage>
</organism>
<evidence type="ECO:0000256" key="1">
    <source>
        <dbReference type="SAM" id="Phobius"/>
    </source>
</evidence>
<feature type="transmembrane region" description="Helical" evidence="1">
    <location>
        <begin position="76"/>
        <end position="94"/>
    </location>
</feature>
<dbReference type="OrthoDB" id="9812349at2"/>
<feature type="transmembrane region" description="Helical" evidence="1">
    <location>
        <begin position="154"/>
        <end position="179"/>
    </location>
</feature>
<dbReference type="InterPro" id="IPR008523">
    <property type="entry name" value="DUF805"/>
</dbReference>
<keyword evidence="1" id="KW-0472">Membrane</keyword>
<reference evidence="2 3" key="1">
    <citation type="submission" date="2014-03" db="EMBL/GenBank/DDBJ databases">
        <title>Genomics of Bifidobacteria.</title>
        <authorList>
            <person name="Ventura M."/>
            <person name="Milani C."/>
            <person name="Lugli G.A."/>
        </authorList>
    </citation>
    <scope>NUCLEOTIDE SEQUENCE [LARGE SCALE GENOMIC DNA]</scope>
    <source>
        <strain evidence="2 3">LMG 11341</strain>
    </source>
</reference>
<comment type="caution">
    <text evidence="2">The sequence shown here is derived from an EMBL/GenBank/DDBJ whole genome shotgun (WGS) entry which is preliminary data.</text>
</comment>
<gene>
    <name evidence="2" type="ORF">BMERY_1880</name>
</gene>
<dbReference type="Proteomes" id="UP000029060">
    <property type="component" value="Unassembled WGS sequence"/>
</dbReference>
<dbReference type="eggNOG" id="COG3152">
    <property type="taxonomic scope" value="Bacteria"/>
</dbReference>